<dbReference type="HOGENOM" id="CLU_3304579_0_0_10"/>
<dbReference type="Proteomes" id="UP000014073">
    <property type="component" value="Unassembled WGS sequence"/>
</dbReference>
<name>S0F8J3_9BACT</name>
<evidence type="ECO:0000313" key="1">
    <source>
        <dbReference type="EMBL" id="EEF76067.1"/>
    </source>
</evidence>
<protein>
    <submittedName>
        <fullName evidence="1">Uncharacterized protein</fullName>
    </submittedName>
</protein>
<reference evidence="1 2" key="1">
    <citation type="submission" date="2008-12" db="EMBL/GenBank/DDBJ databases">
        <authorList>
            <person name="Fulton L."/>
            <person name="Clifton S."/>
            <person name="Fulton B."/>
            <person name="Xu J."/>
            <person name="Minx P."/>
            <person name="Pepin K.H."/>
            <person name="Johnson M."/>
            <person name="Bhonagiri V."/>
            <person name="Nash W.E."/>
            <person name="Mardis E.R."/>
            <person name="Wilson R.K."/>
        </authorList>
    </citation>
    <scope>NUCLEOTIDE SEQUENCE [LARGE SCALE GENOMIC DNA]</scope>
    <source>
        <strain evidence="1 2">DSM 18228</strain>
    </source>
</reference>
<keyword evidence="2" id="KW-1185">Reference proteome</keyword>
<dbReference type="EMBL" id="ACBW01000115">
    <property type="protein sequence ID" value="EEF76067.1"/>
    <property type="molecule type" value="Genomic_DNA"/>
</dbReference>
<dbReference type="AlphaFoldDB" id="S0F8J3"/>
<evidence type="ECO:0000313" key="2">
    <source>
        <dbReference type="Proteomes" id="UP000014073"/>
    </source>
</evidence>
<dbReference type="STRING" id="547042.BACCOPRO_01564"/>
<proteinExistence type="predicted"/>
<comment type="caution">
    <text evidence="1">The sequence shown here is derived from an EMBL/GenBank/DDBJ whole genome shotgun (WGS) entry which is preliminary data.</text>
</comment>
<accession>S0F8J3</accession>
<sequence>MQLEIDTEITSFCTGRSIGKHVTNLAKVEQLQDFMLNSR</sequence>
<gene>
    <name evidence="1" type="ORF">BACCOPRO_01564</name>
</gene>
<organism evidence="1 2">
    <name type="scientific">Phocaeicola coprophilus DSM 18228 = JCM 13818</name>
    <dbReference type="NCBI Taxonomy" id="547042"/>
    <lineage>
        <taxon>Bacteria</taxon>
        <taxon>Pseudomonadati</taxon>
        <taxon>Bacteroidota</taxon>
        <taxon>Bacteroidia</taxon>
        <taxon>Bacteroidales</taxon>
        <taxon>Bacteroidaceae</taxon>
        <taxon>Phocaeicola</taxon>
    </lineage>
</organism>